<reference evidence="4" key="1">
    <citation type="submission" date="2013-04" db="EMBL/GenBank/DDBJ databases">
        <title>Thioclava sp. 13D2W-2 Genome Sequencing.</title>
        <authorList>
            <person name="Lai Q."/>
            <person name="Li G."/>
            <person name="Shao Z."/>
        </authorList>
    </citation>
    <scope>NUCLEOTIDE SEQUENCE [LARGE SCALE GENOMIC DNA]</scope>
    <source>
        <strain evidence="4">13D2W-2</strain>
    </source>
</reference>
<feature type="compositionally biased region" description="Basic and acidic residues" evidence="1">
    <location>
        <begin position="434"/>
        <end position="445"/>
    </location>
</feature>
<feature type="transmembrane region" description="Helical" evidence="2">
    <location>
        <begin position="12"/>
        <end position="32"/>
    </location>
</feature>
<dbReference type="AlphaFoldDB" id="A0A085TYW1"/>
<dbReference type="Proteomes" id="UP000028607">
    <property type="component" value="Unassembled WGS sequence"/>
</dbReference>
<gene>
    <name evidence="3" type="ORF">DW2_04745</name>
</gene>
<evidence type="ECO:0000313" key="4">
    <source>
        <dbReference type="Proteomes" id="UP000028607"/>
    </source>
</evidence>
<reference evidence="3 4" key="2">
    <citation type="journal article" date="2015" name="Antonie Van Leeuwenhoek">
        <title>Thioclava indica sp. nov., isolated from surface seawater of the Indian Ocean.</title>
        <authorList>
            <person name="Liu Y."/>
            <person name="Lai Q."/>
            <person name="Du J."/>
            <person name="Xu H."/>
            <person name="Jiang L."/>
            <person name="Shao Z."/>
        </authorList>
    </citation>
    <scope>NUCLEOTIDE SEQUENCE [LARGE SCALE GENOMIC DNA]</scope>
    <source>
        <strain evidence="3 4">13D2W-2</strain>
    </source>
</reference>
<proteinExistence type="predicted"/>
<evidence type="ECO:0008006" key="5">
    <source>
        <dbReference type="Google" id="ProtNLM"/>
    </source>
</evidence>
<dbReference type="EMBL" id="AQRC01000003">
    <property type="protein sequence ID" value="KFE35908.1"/>
    <property type="molecule type" value="Genomic_DNA"/>
</dbReference>
<comment type="caution">
    <text evidence="3">The sequence shown here is derived from an EMBL/GenBank/DDBJ whole genome shotgun (WGS) entry which is preliminary data.</text>
</comment>
<dbReference type="OrthoDB" id="9769144at2"/>
<dbReference type="RefSeq" id="WP_038144184.1">
    <property type="nucleotide sequence ID" value="NZ_AQRC01000003.1"/>
</dbReference>
<accession>A0A085TYW1</accession>
<dbReference type="InterPro" id="IPR029062">
    <property type="entry name" value="Class_I_gatase-like"/>
</dbReference>
<feature type="transmembrane region" description="Helical" evidence="2">
    <location>
        <begin position="674"/>
        <end position="691"/>
    </location>
</feature>
<dbReference type="SUPFAM" id="SSF52317">
    <property type="entry name" value="Class I glutamine amidotransferase-like"/>
    <property type="match status" value="1"/>
</dbReference>
<evidence type="ECO:0000313" key="3">
    <source>
        <dbReference type="EMBL" id="KFE35908.1"/>
    </source>
</evidence>
<sequence>MNGLSIIFAPLLPWPVIWGAAAVAGVFLVLALWRGLRGWALRALAALVLLAAIVQPSLQREETTPLSDIVLLIDDRSASQRLSDRAQQTDQAVASLQAQLDAMPNVETRRITVPDGADNAGTELGSALAEALASEPRARVAGALMVTDGQAHDAQLAPDLPAPLQLLLTGKRTDWDRRVLIETAPTFGIIGEETSIKLKIEDMGAVPSSTNGTADLTISIDGKNPKKYTVRTNRDLELPLTLEHGGQNVVQFTLAPTKGELTDRNNTATVQINGVRDRLRVLLVSGEPHAGERTWRNLLKSDAGVDLVHFTILRPPEKQDGVPVSELSLIAFPTQELFIDKIDEFDLIIFDRYGARGILPSAYFDNIKDYVERGGAILVAAGPEFATVESLFQTSLGTIMPARPTGRVMSESFLPRPTELGLRHPVTAGLKGAPKPEGEGEDKGPHWGHWLRQIELSDPTGEVVMSGAEGKPLLVLSREGKGRVALLASDQAWLWDRGYDGGGPQLELLRRIAHWEMKEPELEEEALYAEIDPGALSMRIVRRSMKDTVPPVTITLPDGSTEEVTLSETAPGRFTTRWTAPEPGLYRLRDGDLERVVAMGPASPREFEQTIASGDPLAKAVEASGGGVTRLEEGIPRIREVRAGRPSAGRGWIGITPRGASATTDIRVQPVLPAWAWLLLAGLLTLGAWLVEGRNRPTGGPTKA</sequence>
<keyword evidence="4" id="KW-1185">Reference proteome</keyword>
<feature type="transmembrane region" description="Helical" evidence="2">
    <location>
        <begin position="39"/>
        <end position="58"/>
    </location>
</feature>
<keyword evidence="2" id="KW-1133">Transmembrane helix</keyword>
<dbReference type="eggNOG" id="COG5426">
    <property type="taxonomic scope" value="Bacteria"/>
</dbReference>
<keyword evidence="2" id="KW-0812">Transmembrane</keyword>
<dbReference type="PATRIC" id="fig|1317124.6.peg.962"/>
<dbReference type="PANTHER" id="PTHR37947">
    <property type="entry name" value="BLL2462 PROTEIN"/>
    <property type="match status" value="1"/>
</dbReference>
<organism evidence="3 4">
    <name type="scientific">Thioclava atlantica</name>
    <dbReference type="NCBI Taxonomy" id="1317124"/>
    <lineage>
        <taxon>Bacteria</taxon>
        <taxon>Pseudomonadati</taxon>
        <taxon>Pseudomonadota</taxon>
        <taxon>Alphaproteobacteria</taxon>
        <taxon>Rhodobacterales</taxon>
        <taxon>Paracoccaceae</taxon>
        <taxon>Thioclava</taxon>
    </lineage>
</organism>
<keyword evidence="2" id="KW-0472">Membrane</keyword>
<dbReference type="CDD" id="cd03143">
    <property type="entry name" value="A4_beta-galactosidase_middle_domain"/>
    <property type="match status" value="1"/>
</dbReference>
<protein>
    <recommendedName>
        <fullName evidence="5">Glutamine amidotransferase domain-containing protein</fullName>
    </recommendedName>
</protein>
<evidence type="ECO:0000256" key="2">
    <source>
        <dbReference type="SAM" id="Phobius"/>
    </source>
</evidence>
<name>A0A085TYW1_9RHOB</name>
<feature type="region of interest" description="Disordered" evidence="1">
    <location>
        <begin position="426"/>
        <end position="445"/>
    </location>
</feature>
<dbReference type="STRING" id="1317124.DW2_04745"/>
<evidence type="ECO:0000256" key="1">
    <source>
        <dbReference type="SAM" id="MobiDB-lite"/>
    </source>
</evidence>
<dbReference type="PANTHER" id="PTHR37947:SF1">
    <property type="entry name" value="BLL2462 PROTEIN"/>
    <property type="match status" value="1"/>
</dbReference>
<dbReference type="Gene3D" id="3.40.50.880">
    <property type="match status" value="1"/>
</dbReference>